<accession>A0A0E0D612</accession>
<dbReference type="eggNOG" id="ENOG502R5KY">
    <property type="taxonomic scope" value="Eukaryota"/>
</dbReference>
<name>A0A0E0D612_9ORYZ</name>
<dbReference type="PANTHER" id="PTHR33207">
    <property type="entry name" value="F-BOX DOMAIN CONTAINING PROTEIN-RELATED"/>
    <property type="match status" value="1"/>
</dbReference>
<feature type="compositionally biased region" description="Low complexity" evidence="1">
    <location>
        <begin position="50"/>
        <end position="65"/>
    </location>
</feature>
<proteinExistence type="predicted"/>
<sequence>MPSAVVVRRARARARSQSPTGEFDSARRTRPRLEEEGEEERGRGGKASARARSQSPPGGSGSAARVEVEGMASAVPDDMLLEVFKRLSPLADIVRAAAVCRRWRLLVAGAGGLPAPPPYFGFFRNYGPSPLPPFVPTAGVGLGLDHGVLSVSPACGALLVDCRGRRLLLRELGAGSARELKLLVCDPLRKTSVSLPSRFVAGHKVACCALLPDAGAAFRVAVVLFGAAPAHFDILVYSSAASAWEAATGALKKSMNPHQGPTVVIGDVVYKLQSEEHKYIMAIDATKMTLSAVPLPNTGMLLYAGNHWIGKTQDGRLCFFALREQLVLAKWVLESPGKWVEQPAVDLRALMNPATVGDLSRIKLSAKISDQLRGCKLVRFGGFCEGTGALFFVMADWVVSLDLATWRFERMWRNTDESRPLGDIFPVEMMVWPPARRGDLCEKE</sequence>
<dbReference type="Proteomes" id="UP000008021">
    <property type="component" value="Chromosome 3"/>
</dbReference>
<dbReference type="InterPro" id="IPR036047">
    <property type="entry name" value="F-box-like_dom_sf"/>
</dbReference>
<dbReference type="Gene3D" id="1.20.1280.50">
    <property type="match status" value="1"/>
</dbReference>
<dbReference type="Pfam" id="PF23635">
    <property type="entry name" value="Beta-prop_AT5G49610-like"/>
    <property type="match status" value="1"/>
</dbReference>
<dbReference type="AlphaFoldDB" id="A0A0E0D612"/>
<evidence type="ECO:0000313" key="4">
    <source>
        <dbReference type="EnsemblPlants" id="OMERI03G29460.1"/>
    </source>
</evidence>
<dbReference type="HOGENOM" id="CLU_042347_0_0_1"/>
<feature type="region of interest" description="Disordered" evidence="1">
    <location>
        <begin position="1"/>
        <end position="65"/>
    </location>
</feature>
<feature type="compositionally biased region" description="Basic and acidic residues" evidence="1">
    <location>
        <begin position="24"/>
        <end position="34"/>
    </location>
</feature>
<organism evidence="4">
    <name type="scientific">Oryza meridionalis</name>
    <dbReference type="NCBI Taxonomy" id="40149"/>
    <lineage>
        <taxon>Eukaryota</taxon>
        <taxon>Viridiplantae</taxon>
        <taxon>Streptophyta</taxon>
        <taxon>Embryophyta</taxon>
        <taxon>Tracheophyta</taxon>
        <taxon>Spermatophyta</taxon>
        <taxon>Magnoliopsida</taxon>
        <taxon>Liliopsida</taxon>
        <taxon>Poales</taxon>
        <taxon>Poaceae</taxon>
        <taxon>BOP clade</taxon>
        <taxon>Oryzoideae</taxon>
        <taxon>Oryzeae</taxon>
        <taxon>Oryzinae</taxon>
        <taxon>Oryza</taxon>
    </lineage>
</organism>
<dbReference type="SUPFAM" id="SSF81383">
    <property type="entry name" value="F-box domain"/>
    <property type="match status" value="1"/>
</dbReference>
<dbReference type="InterPro" id="IPR001810">
    <property type="entry name" value="F-box_dom"/>
</dbReference>
<dbReference type="Gramene" id="OMERI03G29460.1">
    <property type="protein sequence ID" value="OMERI03G29460.1"/>
    <property type="gene ID" value="OMERI03G29460"/>
</dbReference>
<reference evidence="4" key="1">
    <citation type="submission" date="2015-04" db="UniProtKB">
        <authorList>
            <consortium name="EnsemblPlants"/>
        </authorList>
    </citation>
    <scope>IDENTIFICATION</scope>
</reference>
<protein>
    <submittedName>
        <fullName evidence="4">Uncharacterized protein</fullName>
    </submittedName>
</protein>
<keyword evidence="5" id="KW-1185">Reference proteome</keyword>
<evidence type="ECO:0000256" key="1">
    <source>
        <dbReference type="SAM" id="MobiDB-lite"/>
    </source>
</evidence>
<dbReference type="EnsemblPlants" id="OMERI03G29460.1">
    <property type="protein sequence ID" value="OMERI03G29460.1"/>
    <property type="gene ID" value="OMERI03G29460"/>
</dbReference>
<dbReference type="STRING" id="40149.A0A0E0D612"/>
<feature type="domain" description="F-box protein AT5G49610-like beta-propeller" evidence="3">
    <location>
        <begin position="160"/>
        <end position="434"/>
    </location>
</feature>
<evidence type="ECO:0000259" key="2">
    <source>
        <dbReference type="Pfam" id="PF12937"/>
    </source>
</evidence>
<dbReference type="Pfam" id="PF12937">
    <property type="entry name" value="F-box-like"/>
    <property type="match status" value="1"/>
</dbReference>
<dbReference type="InterPro" id="IPR056594">
    <property type="entry name" value="AT5G49610-like_b-prop"/>
</dbReference>
<evidence type="ECO:0000259" key="3">
    <source>
        <dbReference type="Pfam" id="PF23635"/>
    </source>
</evidence>
<feature type="domain" description="F-box" evidence="2">
    <location>
        <begin position="74"/>
        <end position="107"/>
    </location>
</feature>
<evidence type="ECO:0000313" key="5">
    <source>
        <dbReference type="Proteomes" id="UP000008021"/>
    </source>
</evidence>
<reference evidence="4" key="2">
    <citation type="submission" date="2018-05" db="EMBL/GenBank/DDBJ databases">
        <title>OmerRS3 (Oryza meridionalis Reference Sequence Version 3).</title>
        <authorList>
            <person name="Zhang J."/>
            <person name="Kudrna D."/>
            <person name="Lee S."/>
            <person name="Talag J."/>
            <person name="Welchert J."/>
            <person name="Wing R.A."/>
        </authorList>
    </citation>
    <scope>NUCLEOTIDE SEQUENCE [LARGE SCALE GENOMIC DNA]</scope>
    <source>
        <strain evidence="4">cv. OR44</strain>
    </source>
</reference>